<dbReference type="OMA" id="TIAHFST"/>
<dbReference type="GO" id="GO:0005525">
    <property type="term" value="F:GTP binding"/>
    <property type="evidence" value="ECO:0007669"/>
    <property type="project" value="UniProtKB-KW"/>
</dbReference>
<dbReference type="InterPro" id="IPR000850">
    <property type="entry name" value="Adenylat/UMP-CMP_kin"/>
</dbReference>
<keyword evidence="10" id="KW-1185">Reference proteome</keyword>
<feature type="domain" description="Adenylate kinase active site lid" evidence="8">
    <location>
        <begin position="125"/>
        <end position="160"/>
    </location>
</feature>
<dbReference type="EC" id="2.7.4.10" evidence="7"/>
<dbReference type="InterPro" id="IPR007862">
    <property type="entry name" value="Adenylate_kinase_lid-dom"/>
</dbReference>
<evidence type="ECO:0000256" key="3">
    <source>
        <dbReference type="ARBA" id="ARBA00022741"/>
    </source>
</evidence>
<sequence length="224" mass="25756">MIKFFKAVIIGAPASGKGTISSRIINYFDVKHVSSGDILRSNMSMNTDLGLKVKQYVNKGHLVPDELMISLISNELGLLKNNNWILDGFPRTKEQAEELFTKEPIYVALNLIVPFEIIVERVKGRWIHERSGRVYNTEYSPPKVTGKDDVTGEDLIQRPDDQPEAVMKRLEIYSESINPILDFYRKKGILKDFRGKTSNEIWPLVYNFLKNYMTPKAEFNQQIN</sequence>
<feature type="binding site" evidence="7">
    <location>
        <position position="35"/>
    </location>
    <ligand>
        <name>AMP</name>
        <dbReference type="ChEBI" id="CHEBI:456215"/>
    </ligand>
</feature>
<evidence type="ECO:0000256" key="4">
    <source>
        <dbReference type="ARBA" id="ARBA00022777"/>
    </source>
</evidence>
<feature type="binding site" evidence="7">
    <location>
        <position position="95"/>
    </location>
    <ligand>
        <name>AMP</name>
        <dbReference type="ChEBI" id="CHEBI:456215"/>
    </ligand>
</feature>
<dbReference type="Gene3D" id="3.40.50.300">
    <property type="entry name" value="P-loop containing nucleotide triphosphate hydrolases"/>
    <property type="match status" value="1"/>
</dbReference>
<dbReference type="GO" id="GO:0046899">
    <property type="term" value="F:nucleoside triphosphate adenylate kinase activity"/>
    <property type="evidence" value="ECO:0007669"/>
    <property type="project" value="UniProtKB-UniRule"/>
</dbReference>
<proteinExistence type="inferred from homology"/>
<feature type="binding site" evidence="7">
    <location>
        <position position="158"/>
    </location>
    <ligand>
        <name>AMP</name>
        <dbReference type="ChEBI" id="CHEBI:456215"/>
    </ligand>
</feature>
<dbReference type="SUPFAM" id="SSF52540">
    <property type="entry name" value="P-loop containing nucleoside triphosphate hydrolases"/>
    <property type="match status" value="1"/>
</dbReference>
<comment type="domain">
    <text evidence="7">Consists of three domains, a large central CORE domain and two small peripheral domains, NMPbind and LID, which undergo movements during catalysis. The LID domain closes over the site of phosphoryl transfer upon GTP binding. Assembling and dissambling the active center during each catalytic cycle provides an effective means to prevent GTP hydrolysis.</text>
</comment>
<dbReference type="EMBL" id="KK852539">
    <property type="protein sequence ID" value="KDR21790.1"/>
    <property type="molecule type" value="Genomic_DNA"/>
</dbReference>
<comment type="function">
    <text evidence="7">Involved in maintaining the homeostasis of cellular nucleotides by catalyzing the interconversion of nucleoside phosphates. Has GTP:AMP phosphotransferase and ITP:AMP phosphotransferase activities.</text>
</comment>
<evidence type="ECO:0000256" key="1">
    <source>
        <dbReference type="ARBA" id="ARBA00004305"/>
    </source>
</evidence>
<feature type="region of interest" description="LID" evidence="7">
    <location>
        <begin position="124"/>
        <end position="161"/>
    </location>
</feature>
<name>A0A067RMG2_ZOONE</name>
<feature type="binding site" evidence="7">
    <location>
        <position position="40"/>
    </location>
    <ligand>
        <name>AMP</name>
        <dbReference type="ChEBI" id="CHEBI:456215"/>
    </ligand>
</feature>
<feature type="binding site" evidence="7">
    <location>
        <position position="198"/>
    </location>
    <ligand>
        <name>GTP</name>
        <dbReference type="ChEBI" id="CHEBI:37565"/>
    </ligand>
</feature>
<dbReference type="PROSITE" id="PS00113">
    <property type="entry name" value="ADENYLATE_KINASE"/>
    <property type="match status" value="1"/>
</dbReference>
<dbReference type="Pfam" id="PF05191">
    <property type="entry name" value="ADK_lid"/>
    <property type="match status" value="1"/>
</dbReference>
<dbReference type="InterPro" id="IPR033690">
    <property type="entry name" value="Adenylat_kinase_CS"/>
</dbReference>
<dbReference type="STRING" id="136037.A0A067RMG2"/>
<dbReference type="HAMAP" id="MF_00235">
    <property type="entry name" value="Adenylate_kinase_Adk"/>
    <property type="match status" value="1"/>
</dbReference>
<feature type="binding site" evidence="7">
    <location>
        <begin position="134"/>
        <end position="135"/>
    </location>
    <ligand>
        <name>GTP</name>
        <dbReference type="ChEBI" id="CHEBI:37565"/>
    </ligand>
</feature>
<organism evidence="9 10">
    <name type="scientific">Zootermopsis nevadensis</name>
    <name type="common">Dampwood termite</name>
    <dbReference type="NCBI Taxonomy" id="136037"/>
    <lineage>
        <taxon>Eukaryota</taxon>
        <taxon>Metazoa</taxon>
        <taxon>Ecdysozoa</taxon>
        <taxon>Arthropoda</taxon>
        <taxon>Hexapoda</taxon>
        <taxon>Insecta</taxon>
        <taxon>Pterygota</taxon>
        <taxon>Neoptera</taxon>
        <taxon>Polyneoptera</taxon>
        <taxon>Dictyoptera</taxon>
        <taxon>Blattodea</taxon>
        <taxon>Blattoidea</taxon>
        <taxon>Termitoidae</taxon>
        <taxon>Termopsidae</taxon>
        <taxon>Zootermopsis</taxon>
    </lineage>
</organism>
<dbReference type="PANTHER" id="PTHR23359">
    <property type="entry name" value="NUCLEOTIDE KINASE"/>
    <property type="match status" value="1"/>
</dbReference>
<feature type="region of interest" description="NMPbind" evidence="7">
    <location>
        <begin position="34"/>
        <end position="63"/>
    </location>
</feature>
<gene>
    <name evidence="7" type="primary">Adk3</name>
    <name evidence="9" type="ORF">L798_03335</name>
</gene>
<evidence type="ECO:0000256" key="7">
    <source>
        <dbReference type="HAMAP-Rule" id="MF_03169"/>
    </source>
</evidence>
<dbReference type="Pfam" id="PF00406">
    <property type="entry name" value="ADK"/>
    <property type="match status" value="1"/>
</dbReference>
<dbReference type="GO" id="GO:0005524">
    <property type="term" value="F:ATP binding"/>
    <property type="evidence" value="ECO:0007669"/>
    <property type="project" value="InterPro"/>
</dbReference>
<feature type="binding site" evidence="7">
    <location>
        <position position="125"/>
    </location>
    <ligand>
        <name>GTP</name>
        <dbReference type="ChEBI" id="CHEBI:37565"/>
    </ligand>
</feature>
<evidence type="ECO:0000313" key="10">
    <source>
        <dbReference type="Proteomes" id="UP000027135"/>
    </source>
</evidence>
<keyword evidence="2 7" id="KW-0808">Transferase</keyword>
<keyword evidence="6 7" id="KW-0342">GTP-binding</keyword>
<dbReference type="AlphaFoldDB" id="A0A067RMG2"/>
<feature type="binding site" evidence="7">
    <location>
        <begin position="88"/>
        <end position="91"/>
    </location>
    <ligand>
        <name>AMP</name>
        <dbReference type="ChEBI" id="CHEBI:456215"/>
    </ligand>
</feature>
<dbReference type="eggNOG" id="KOG3078">
    <property type="taxonomic scope" value="Eukaryota"/>
</dbReference>
<keyword evidence="5 7" id="KW-0496">Mitochondrion</keyword>
<dbReference type="CDD" id="cd01428">
    <property type="entry name" value="ADK"/>
    <property type="match status" value="1"/>
</dbReference>
<dbReference type="NCBIfam" id="TIGR01351">
    <property type="entry name" value="adk"/>
    <property type="match status" value="1"/>
</dbReference>
<dbReference type="OrthoDB" id="439792at2759"/>
<comment type="catalytic activity">
    <reaction evidence="7">
        <text>a ribonucleoside 5'-triphosphate + AMP = a ribonucleoside 5'-diphosphate + ADP</text>
        <dbReference type="Rhea" id="RHEA:13749"/>
        <dbReference type="ChEBI" id="CHEBI:57930"/>
        <dbReference type="ChEBI" id="CHEBI:61557"/>
        <dbReference type="ChEBI" id="CHEBI:456215"/>
        <dbReference type="ChEBI" id="CHEBI:456216"/>
        <dbReference type="EC" id="2.7.4.10"/>
    </reaction>
</comment>
<dbReference type="GO" id="GO:0046033">
    <property type="term" value="P:AMP metabolic process"/>
    <property type="evidence" value="ECO:0007669"/>
    <property type="project" value="UniProtKB-UniRule"/>
</dbReference>
<evidence type="ECO:0000313" key="9">
    <source>
        <dbReference type="EMBL" id="KDR21790.1"/>
    </source>
</evidence>
<evidence type="ECO:0000259" key="8">
    <source>
        <dbReference type="Pfam" id="PF05191"/>
    </source>
</evidence>
<accession>A0A067RMG2</accession>
<dbReference type="InterPro" id="IPR027417">
    <property type="entry name" value="P-loop_NTPase"/>
</dbReference>
<feature type="binding site" evidence="7">
    <location>
        <begin position="61"/>
        <end position="63"/>
    </location>
    <ligand>
        <name>AMP</name>
        <dbReference type="ChEBI" id="CHEBI:456215"/>
    </ligand>
</feature>
<evidence type="ECO:0000256" key="6">
    <source>
        <dbReference type="ARBA" id="ARBA00023134"/>
    </source>
</evidence>
<protein>
    <recommendedName>
        <fullName evidence="7">GTP:AMP phosphotransferase, mitochondrial</fullName>
        <ecNumber evidence="7">2.7.4.10</ecNumber>
    </recommendedName>
    <alternativeName>
        <fullName evidence="7">Adenylate kinase 3</fullName>
        <shortName evidence="7">AK 3</shortName>
    </alternativeName>
</protein>
<dbReference type="InParanoid" id="A0A067RMG2"/>
<dbReference type="InterPro" id="IPR006259">
    <property type="entry name" value="Adenyl_kin_sub"/>
</dbReference>
<dbReference type="Proteomes" id="UP000027135">
    <property type="component" value="Unassembled WGS sequence"/>
</dbReference>
<dbReference type="InterPro" id="IPR028586">
    <property type="entry name" value="AK3/Ak4_mitochondrial"/>
</dbReference>
<comment type="similarity">
    <text evidence="7">Belongs to the adenylate kinase family. AK3 subfamily.</text>
</comment>
<dbReference type="GO" id="GO:0006172">
    <property type="term" value="P:ADP biosynthetic process"/>
    <property type="evidence" value="ECO:0007669"/>
    <property type="project" value="UniProtKB-UniRule"/>
</dbReference>
<reference evidence="9 10" key="1">
    <citation type="journal article" date="2014" name="Nat. Commun.">
        <title>Molecular traces of alternative social organization in a termite genome.</title>
        <authorList>
            <person name="Terrapon N."/>
            <person name="Li C."/>
            <person name="Robertson H.M."/>
            <person name="Ji L."/>
            <person name="Meng X."/>
            <person name="Booth W."/>
            <person name="Chen Z."/>
            <person name="Childers C.P."/>
            <person name="Glastad K.M."/>
            <person name="Gokhale K."/>
            <person name="Gowin J."/>
            <person name="Gronenberg W."/>
            <person name="Hermansen R.A."/>
            <person name="Hu H."/>
            <person name="Hunt B.G."/>
            <person name="Huylmans A.K."/>
            <person name="Khalil S.M."/>
            <person name="Mitchell R.D."/>
            <person name="Munoz-Torres M.C."/>
            <person name="Mustard J.A."/>
            <person name="Pan H."/>
            <person name="Reese J.T."/>
            <person name="Scharf M.E."/>
            <person name="Sun F."/>
            <person name="Vogel H."/>
            <person name="Xiao J."/>
            <person name="Yang W."/>
            <person name="Yang Z."/>
            <person name="Yang Z."/>
            <person name="Zhou J."/>
            <person name="Zhu J."/>
            <person name="Brent C.S."/>
            <person name="Elsik C.G."/>
            <person name="Goodisman M.A."/>
            <person name="Liberles D.A."/>
            <person name="Roe R.M."/>
            <person name="Vargo E.L."/>
            <person name="Vilcinskas A."/>
            <person name="Wang J."/>
            <person name="Bornberg-Bauer E."/>
            <person name="Korb J."/>
            <person name="Zhang G."/>
            <person name="Liebig J."/>
        </authorList>
    </citation>
    <scope>NUCLEOTIDE SEQUENCE [LARGE SCALE GENOMIC DNA]</scope>
    <source>
        <tissue evidence="9">Whole organism</tissue>
    </source>
</reference>
<dbReference type="GO" id="GO:0004017">
    <property type="term" value="F:AMP kinase activity"/>
    <property type="evidence" value="ECO:0007669"/>
    <property type="project" value="InterPro"/>
</dbReference>
<dbReference type="HAMAP" id="MF_03169">
    <property type="entry name" value="Adenylate_kinase_AK3"/>
    <property type="match status" value="1"/>
</dbReference>
<keyword evidence="3 7" id="KW-0547">Nucleotide-binding</keyword>
<evidence type="ECO:0000256" key="5">
    <source>
        <dbReference type="ARBA" id="ARBA00023128"/>
    </source>
</evidence>
<dbReference type="PRINTS" id="PR00094">
    <property type="entry name" value="ADENYLTKNASE"/>
</dbReference>
<evidence type="ECO:0000256" key="2">
    <source>
        <dbReference type="ARBA" id="ARBA00022679"/>
    </source>
</evidence>
<keyword evidence="4 7" id="KW-0418">Kinase</keyword>
<dbReference type="GO" id="GO:0046039">
    <property type="term" value="P:GTP metabolic process"/>
    <property type="evidence" value="ECO:0007669"/>
    <property type="project" value="UniProtKB-UniRule"/>
</dbReference>
<feature type="binding site" evidence="7">
    <location>
        <position position="169"/>
    </location>
    <ligand>
        <name>AMP</name>
        <dbReference type="ChEBI" id="CHEBI:456215"/>
    </ligand>
</feature>
<dbReference type="FunFam" id="3.40.50.300:FF:000106">
    <property type="entry name" value="Adenylate kinase mitochondrial"/>
    <property type="match status" value="1"/>
</dbReference>
<comment type="subcellular location">
    <subcellularLocation>
        <location evidence="1 7">Mitochondrion matrix</location>
    </subcellularLocation>
</comment>
<dbReference type="GO" id="GO:0005759">
    <property type="term" value="C:mitochondrial matrix"/>
    <property type="evidence" value="ECO:0007669"/>
    <property type="project" value="UniProtKB-SubCell"/>
</dbReference>
<dbReference type="FunCoup" id="A0A067RMG2">
    <property type="interactions" value="837"/>
</dbReference>
<comment type="caution">
    <text evidence="7">Lacks conserved residue(s) required for the propagation of feature annotation.</text>
</comment>
<comment type="subunit">
    <text evidence="7">Monomer.</text>
</comment>
<dbReference type="GO" id="GO:0046041">
    <property type="term" value="P:ITP metabolic process"/>
    <property type="evidence" value="ECO:0007669"/>
    <property type="project" value="UniProtKB-UniRule"/>
</dbReference>